<keyword evidence="2" id="KW-1185">Reference proteome</keyword>
<protein>
    <submittedName>
        <fullName evidence="1">Uncharacterized protein</fullName>
    </submittedName>
</protein>
<proteinExistence type="predicted"/>
<evidence type="ECO:0000313" key="1">
    <source>
        <dbReference type="EMBL" id="NKI87576.1"/>
    </source>
</evidence>
<organism evidence="1 2">
    <name type="scientific">Hymenobacter artigasi</name>
    <dbReference type="NCBI Taxonomy" id="2719616"/>
    <lineage>
        <taxon>Bacteria</taxon>
        <taxon>Pseudomonadati</taxon>
        <taxon>Bacteroidota</taxon>
        <taxon>Cytophagia</taxon>
        <taxon>Cytophagales</taxon>
        <taxon>Hymenobacteraceae</taxon>
        <taxon>Hymenobacter</taxon>
    </lineage>
</organism>
<gene>
    <name evidence="1" type="ORF">HBN54_000155</name>
</gene>
<dbReference type="RefSeq" id="WP_168671243.1">
    <property type="nucleotide sequence ID" value="NZ_JAAVTK010000001.1"/>
</dbReference>
<comment type="caution">
    <text evidence="1">The sequence shown here is derived from an EMBL/GenBank/DDBJ whole genome shotgun (WGS) entry which is preliminary data.</text>
</comment>
<dbReference type="EMBL" id="JAAVTK010000001">
    <property type="protein sequence ID" value="NKI87576.1"/>
    <property type="molecule type" value="Genomic_DNA"/>
</dbReference>
<dbReference type="Proteomes" id="UP000717634">
    <property type="component" value="Unassembled WGS sequence"/>
</dbReference>
<sequence>MARSRQMGRWALLALLLLAQLLNGVYDEQTLSFLAVLWQRLLAASGLHHLAAAIPSACCGWCLPRPSGAWR</sequence>
<reference evidence="1 2" key="1">
    <citation type="submission" date="2020-03" db="EMBL/GenBank/DDBJ databases">
        <title>Genomic Encyclopedia of Type Strains, Phase IV (KMG-V): Genome sequencing to study the core and pangenomes of soil and plant-associated prokaryotes.</title>
        <authorList>
            <person name="Whitman W."/>
        </authorList>
    </citation>
    <scope>NUCLEOTIDE SEQUENCE [LARGE SCALE GENOMIC DNA]</scope>
    <source>
        <strain evidence="1 2">1B</strain>
    </source>
</reference>
<accession>A0ABX1HF00</accession>
<evidence type="ECO:0000313" key="2">
    <source>
        <dbReference type="Proteomes" id="UP000717634"/>
    </source>
</evidence>
<name>A0ABX1HF00_9BACT</name>